<organism evidence="1 2">
    <name type="scientific">Aspergillus terreus</name>
    <dbReference type="NCBI Taxonomy" id="33178"/>
    <lineage>
        <taxon>Eukaryota</taxon>
        <taxon>Fungi</taxon>
        <taxon>Dikarya</taxon>
        <taxon>Ascomycota</taxon>
        <taxon>Pezizomycotina</taxon>
        <taxon>Eurotiomycetes</taxon>
        <taxon>Eurotiomycetidae</taxon>
        <taxon>Eurotiales</taxon>
        <taxon>Aspergillaceae</taxon>
        <taxon>Aspergillus</taxon>
        <taxon>Aspergillus subgen. Circumdati</taxon>
    </lineage>
</organism>
<proteinExistence type="predicted"/>
<dbReference type="AlphaFoldDB" id="A0A5M3ZC06"/>
<sequence length="632" mass="70882">MATPLYISRTLFILSLLSATNALALRPQNVLSPSVPQALQVSLNDEAAVLPEQSAPDASLETAEESADSSDDTLRDLLDALNVMQDEYFELWQGTWPTSIDWTAAVLGTHVSATLSSLSSTFDDVLFSDVLLKTEEEIPGIGERFLAFENLINRFFFQTTAFYFGENAISLRGQAFDDMLWVVLGWLENIKFQVLHSDLHYGDFSWPNTTIKPYWHGSQLQEPAAHRARLFHGLASGGWDESLCGGGMIWSPYLTPYKNAITNELYIAASVGMYLYYPGDIIDSPFMPTGMNDDKWTDGYPHHPAHLQAAIEGYKWLNASGMTGIGGLYADGFHIRGWKGSDKPGTRKCDVLNTMVYTYNQGVILSGLRGLWLATASIQYLQDGHRLVRQVIDATGWPDRTGRKWAGLGRGGVLEEICDSTGSCSQNSQTFKGIFFHHLTEFCRPIHPQEARFLASSNQTTEAHSEWQDTYEWHQARCGTYLKWIEHNANAALMTRDEDGKFGMWWGRKYRQLDNAIMTTSHLPRGAIDYRNYGDQAEGSEPLAGMLRGFASQLTDDQYASFEHGKPGLSYPGRTYEQTRLTKVRDNGQIRESDYNDRGRGRTVETQSMGVAVLRALYQWKYASGSAIERMA</sequence>
<gene>
    <name evidence="1" type="ORF">ATEIFO6365_0013007300</name>
</gene>
<name>A0A5M3ZC06_ASPTE</name>
<evidence type="ECO:0000313" key="2">
    <source>
        <dbReference type="Proteomes" id="UP000452235"/>
    </source>
</evidence>
<dbReference type="Proteomes" id="UP000452235">
    <property type="component" value="Unassembled WGS sequence"/>
</dbReference>
<comment type="caution">
    <text evidence="1">The sequence shown here is derived from an EMBL/GenBank/DDBJ whole genome shotgun (WGS) entry which is preliminary data.</text>
</comment>
<keyword evidence="1" id="KW-0378">Hydrolase</keyword>
<dbReference type="GO" id="GO:0016787">
    <property type="term" value="F:hydrolase activity"/>
    <property type="evidence" value="ECO:0007669"/>
    <property type="project" value="UniProtKB-KW"/>
</dbReference>
<dbReference type="VEuPathDB" id="FungiDB:ATEG_09566"/>
<dbReference type="EMBL" id="BLJY01000013">
    <property type="protein sequence ID" value="GFF20739.1"/>
    <property type="molecule type" value="Genomic_DNA"/>
</dbReference>
<dbReference type="PANTHER" id="PTHR47791">
    <property type="entry name" value="MEIOTICALLY UP-REGULATED GENE 191 PROTEIN"/>
    <property type="match status" value="1"/>
</dbReference>
<evidence type="ECO:0000313" key="1">
    <source>
        <dbReference type="EMBL" id="GFF20739.1"/>
    </source>
</evidence>
<dbReference type="Pfam" id="PF03663">
    <property type="entry name" value="Glyco_hydro_76"/>
    <property type="match status" value="1"/>
</dbReference>
<accession>A0A5M3ZC06</accession>
<dbReference type="InterPro" id="IPR005198">
    <property type="entry name" value="Glyco_hydro_76"/>
</dbReference>
<protein>
    <submittedName>
        <fullName evidence="1">Glycosyl hydrolase</fullName>
    </submittedName>
</protein>
<dbReference type="PANTHER" id="PTHR47791:SF2">
    <property type="entry name" value="ENDO MANNANASE, GH76 FAMILY (EUROFUNG)"/>
    <property type="match status" value="1"/>
</dbReference>
<keyword evidence="2" id="KW-1185">Reference proteome</keyword>
<dbReference type="Gene3D" id="1.50.10.20">
    <property type="match status" value="1"/>
</dbReference>
<reference evidence="1 2" key="1">
    <citation type="submission" date="2020-01" db="EMBL/GenBank/DDBJ databases">
        <title>Aspergillus terreus IFO 6365 whole genome shotgun sequence.</title>
        <authorList>
            <person name="Kanamasa S."/>
            <person name="Takahashi H."/>
        </authorList>
    </citation>
    <scope>NUCLEOTIDE SEQUENCE [LARGE SCALE GENOMIC DNA]</scope>
    <source>
        <strain evidence="1 2">IFO 6365</strain>
    </source>
</reference>
<dbReference type="InterPro" id="IPR053169">
    <property type="entry name" value="MUG_Protein"/>
</dbReference>
<dbReference type="OrthoDB" id="4104179at2759"/>